<proteinExistence type="predicted"/>
<evidence type="ECO:0000313" key="2">
    <source>
        <dbReference type="EMBL" id="DAD43996.1"/>
    </source>
</evidence>
<evidence type="ECO:0000313" key="3">
    <source>
        <dbReference type="Proteomes" id="UP000607653"/>
    </source>
</evidence>
<feature type="compositionally biased region" description="Polar residues" evidence="1">
    <location>
        <begin position="28"/>
        <end position="54"/>
    </location>
</feature>
<organism evidence="2 3">
    <name type="scientific">Nelumbo nucifera</name>
    <name type="common">Sacred lotus</name>
    <dbReference type="NCBI Taxonomy" id="4432"/>
    <lineage>
        <taxon>Eukaryota</taxon>
        <taxon>Viridiplantae</taxon>
        <taxon>Streptophyta</taxon>
        <taxon>Embryophyta</taxon>
        <taxon>Tracheophyta</taxon>
        <taxon>Spermatophyta</taxon>
        <taxon>Magnoliopsida</taxon>
        <taxon>Proteales</taxon>
        <taxon>Nelumbonaceae</taxon>
        <taxon>Nelumbo</taxon>
    </lineage>
</organism>
<gene>
    <name evidence="2" type="ORF">HUJ06_002226</name>
</gene>
<dbReference type="Proteomes" id="UP000607653">
    <property type="component" value="Unassembled WGS sequence"/>
</dbReference>
<protein>
    <submittedName>
        <fullName evidence="2">Uncharacterized protein</fullName>
    </submittedName>
</protein>
<comment type="caution">
    <text evidence="2">The sequence shown here is derived from an EMBL/GenBank/DDBJ whole genome shotgun (WGS) entry which is preliminary data.</text>
</comment>
<dbReference type="AlphaFoldDB" id="A0A822ZLY8"/>
<feature type="region of interest" description="Disordered" evidence="1">
    <location>
        <begin position="1"/>
        <end position="109"/>
    </location>
</feature>
<feature type="compositionally biased region" description="Polar residues" evidence="1">
    <location>
        <begin position="85"/>
        <end position="95"/>
    </location>
</feature>
<feature type="compositionally biased region" description="Basic and acidic residues" evidence="1">
    <location>
        <begin position="56"/>
        <end position="68"/>
    </location>
</feature>
<name>A0A822ZLY8_NELNU</name>
<evidence type="ECO:0000256" key="1">
    <source>
        <dbReference type="SAM" id="MobiDB-lite"/>
    </source>
</evidence>
<accession>A0A822ZLY8</accession>
<sequence length="157" mass="17294">MGGAGLDHRVTGLGRMGRLSQRRVGRVSQDNPSESSSKTFGFKVTSSDSSSLMQRKTGDAESLRDRAKGSWNPLSSQDEAYRGSEQANSGDTLSGSVVAPPSATPVQGCPLKISYRPEEILKKTQARSKEEHKSRVKFWFKRRKGDKRKLPGLKRVD</sequence>
<feature type="compositionally biased region" description="Basic and acidic residues" evidence="1">
    <location>
        <begin position="1"/>
        <end position="10"/>
    </location>
</feature>
<keyword evidence="3" id="KW-1185">Reference proteome</keyword>
<reference evidence="2 3" key="1">
    <citation type="journal article" date="2020" name="Mol. Biol. Evol.">
        <title>Distinct Expression and Methylation Patterns for Genes with Different Fates following a Single Whole-Genome Duplication in Flowering Plants.</title>
        <authorList>
            <person name="Shi T."/>
            <person name="Rahmani R.S."/>
            <person name="Gugger P.F."/>
            <person name="Wang M."/>
            <person name="Li H."/>
            <person name="Zhang Y."/>
            <person name="Li Z."/>
            <person name="Wang Q."/>
            <person name="Van de Peer Y."/>
            <person name="Marchal K."/>
            <person name="Chen J."/>
        </authorList>
    </citation>
    <scope>NUCLEOTIDE SEQUENCE [LARGE SCALE GENOMIC DNA]</scope>
    <source>
        <tissue evidence="2">Leaf</tissue>
    </source>
</reference>
<dbReference type="EMBL" id="DUZY01000006">
    <property type="protein sequence ID" value="DAD43996.1"/>
    <property type="molecule type" value="Genomic_DNA"/>
</dbReference>